<feature type="signal peptide" evidence="1">
    <location>
        <begin position="1"/>
        <end position="23"/>
    </location>
</feature>
<keyword evidence="3" id="KW-1185">Reference proteome</keyword>
<gene>
    <name evidence="2" type="ORF">ACFOPH_21475</name>
</gene>
<dbReference type="EMBL" id="JBHRVV010000001">
    <property type="protein sequence ID" value="MFC3460792.1"/>
    <property type="molecule type" value="Genomic_DNA"/>
</dbReference>
<protein>
    <recommendedName>
        <fullName evidence="4">Lipoprotein</fullName>
    </recommendedName>
</protein>
<feature type="chain" id="PRO_5046988494" description="Lipoprotein" evidence="1">
    <location>
        <begin position="24"/>
        <end position="63"/>
    </location>
</feature>
<keyword evidence="1" id="KW-0732">Signal</keyword>
<evidence type="ECO:0000313" key="2">
    <source>
        <dbReference type="EMBL" id="MFC3460792.1"/>
    </source>
</evidence>
<accession>A0ABV7PSJ3</accession>
<evidence type="ECO:0008006" key="4">
    <source>
        <dbReference type="Google" id="ProtNLM"/>
    </source>
</evidence>
<comment type="caution">
    <text evidence="2">The sequence shown here is derived from an EMBL/GenBank/DDBJ whole genome shotgun (WGS) entry which is preliminary data.</text>
</comment>
<evidence type="ECO:0000313" key="3">
    <source>
        <dbReference type="Proteomes" id="UP001595665"/>
    </source>
</evidence>
<dbReference type="RefSeq" id="WP_312548019.1">
    <property type="nucleotide sequence ID" value="NZ_JBHRVV010000001.1"/>
</dbReference>
<dbReference type="PROSITE" id="PS51257">
    <property type="entry name" value="PROKAR_LIPOPROTEIN"/>
    <property type="match status" value="1"/>
</dbReference>
<sequence length="63" mass="6651">MNKKVAALLFAIGLGAASSPVVAASCKYACAAEYNHCVDSGRPIAECTAERAECWEFFCGPSY</sequence>
<dbReference type="Proteomes" id="UP001595665">
    <property type="component" value="Unassembled WGS sequence"/>
</dbReference>
<name>A0ABV7PSJ3_9BURK</name>
<evidence type="ECO:0000256" key="1">
    <source>
        <dbReference type="SAM" id="SignalP"/>
    </source>
</evidence>
<proteinExistence type="predicted"/>
<organism evidence="2 3">
    <name type="scientific">Massilia haematophila</name>
    <dbReference type="NCBI Taxonomy" id="457923"/>
    <lineage>
        <taxon>Bacteria</taxon>
        <taxon>Pseudomonadati</taxon>
        <taxon>Pseudomonadota</taxon>
        <taxon>Betaproteobacteria</taxon>
        <taxon>Burkholderiales</taxon>
        <taxon>Oxalobacteraceae</taxon>
        <taxon>Telluria group</taxon>
        <taxon>Massilia</taxon>
    </lineage>
</organism>
<reference evidence="3" key="1">
    <citation type="journal article" date="2019" name="Int. J. Syst. Evol. Microbiol.">
        <title>The Global Catalogue of Microorganisms (GCM) 10K type strain sequencing project: providing services to taxonomists for standard genome sequencing and annotation.</title>
        <authorList>
            <consortium name="The Broad Institute Genomics Platform"/>
            <consortium name="The Broad Institute Genome Sequencing Center for Infectious Disease"/>
            <person name="Wu L."/>
            <person name="Ma J."/>
        </authorList>
    </citation>
    <scope>NUCLEOTIDE SEQUENCE [LARGE SCALE GENOMIC DNA]</scope>
    <source>
        <strain evidence="3">CCM 7480</strain>
    </source>
</reference>